<dbReference type="RefSeq" id="WP_273942912.1">
    <property type="nucleotide sequence ID" value="NZ_CP097263.1"/>
</dbReference>
<feature type="region of interest" description="Disordered" evidence="1">
    <location>
        <begin position="1"/>
        <end position="120"/>
    </location>
</feature>
<feature type="compositionally biased region" description="Low complexity" evidence="1">
    <location>
        <begin position="85"/>
        <end position="117"/>
    </location>
</feature>
<sequence>MTMEQESVEPSRAQPAPEDPIAEPLRYDQQTSPVDQPGEHPQPSAPVAGLPQSPWQPTPAVADGPPSPWQPNGEQPVGQPEVGYPQQQPLEQQSPWQPAAPASYAPPQGWQPNWQQPSDQSTIAMQAGAAVPVANLPQSPWQPDGRQPAGQAAIPQPQWGAPGQQPLMQQTWPAPSEPWHPPLVVTADLPPNWHAPLRTDLVPIVPRKRRSKKVILIAAAMVVLLIAGVTTWLAWPPDRSPFEQAVANLAAQPVANYTAELPDGSQFDGRVTTMGDAVGWLTADKATGIKFQFLLANGTMYLKLNGTYFPPGALQDAYNQTGLKDRWITGDVGELKELAKQNATPAAIAGKLRDEVARTEKLPEPSDDGTTINGVAVLKGDTPDGTLYVAKEQPYRVVRWIDKSTKKAAVAFTNPGNLLRLNGERASYTGLGTADFKPVTANDVDQTYDEMETDVSQLGNAINTSVQYTVNAVDNLEHFDDCEAAGCQVVAHFTTTTSPRTSPPAQTNVEMTASVTIDDVPAGSCTTTDKVATTGAVTMSCMDKDIHGGFTQANEAAKAKARAESGGSGYYAWFVYVRAKVHALALASVDTLAEGKRLESFRPDRACGWAEKGGSGKVPVNLYDKFSARLDTARYPDFEIHVFQDGQPYGDFGPSGWFAKNGGVAVPSDPPAKLQQQLKDAAVAFMKSAGTLKDGDSTDGDKWKRPATKC</sequence>
<name>A0ABV6MPP6_9PSEU</name>
<keyword evidence="2" id="KW-0812">Transmembrane</keyword>
<feature type="compositionally biased region" description="Low complexity" evidence="1">
    <location>
        <begin position="145"/>
        <end position="166"/>
    </location>
</feature>
<feature type="transmembrane region" description="Helical" evidence="2">
    <location>
        <begin position="214"/>
        <end position="235"/>
    </location>
</feature>
<proteinExistence type="predicted"/>
<feature type="compositionally biased region" description="Basic and acidic residues" evidence="1">
    <location>
        <begin position="693"/>
        <end position="704"/>
    </location>
</feature>
<reference evidence="3 4" key="1">
    <citation type="submission" date="2024-09" db="EMBL/GenBank/DDBJ databases">
        <authorList>
            <person name="Sun Q."/>
            <person name="Mori K."/>
        </authorList>
    </citation>
    <scope>NUCLEOTIDE SEQUENCE [LARGE SCALE GENOMIC DNA]</scope>
    <source>
        <strain evidence="3 4">TBRC 1432</strain>
    </source>
</reference>
<evidence type="ECO:0000313" key="4">
    <source>
        <dbReference type="Proteomes" id="UP001589810"/>
    </source>
</evidence>
<gene>
    <name evidence="3" type="ORF">ACFFH7_12385</name>
</gene>
<dbReference type="Proteomes" id="UP001589810">
    <property type="component" value="Unassembled WGS sequence"/>
</dbReference>
<keyword evidence="2" id="KW-0472">Membrane</keyword>
<organism evidence="3 4">
    <name type="scientific">Kutzneria chonburiensis</name>
    <dbReference type="NCBI Taxonomy" id="1483604"/>
    <lineage>
        <taxon>Bacteria</taxon>
        <taxon>Bacillati</taxon>
        <taxon>Actinomycetota</taxon>
        <taxon>Actinomycetes</taxon>
        <taxon>Pseudonocardiales</taxon>
        <taxon>Pseudonocardiaceae</taxon>
        <taxon>Kutzneria</taxon>
    </lineage>
</organism>
<evidence type="ECO:0000256" key="1">
    <source>
        <dbReference type="SAM" id="MobiDB-lite"/>
    </source>
</evidence>
<evidence type="ECO:0000256" key="2">
    <source>
        <dbReference type="SAM" id="Phobius"/>
    </source>
</evidence>
<keyword evidence="2" id="KW-1133">Transmembrane helix</keyword>
<keyword evidence="4" id="KW-1185">Reference proteome</keyword>
<accession>A0ABV6MPP6</accession>
<comment type="caution">
    <text evidence="3">The sequence shown here is derived from an EMBL/GenBank/DDBJ whole genome shotgun (WGS) entry which is preliminary data.</text>
</comment>
<feature type="region of interest" description="Disordered" evidence="1">
    <location>
        <begin position="135"/>
        <end position="176"/>
    </location>
</feature>
<dbReference type="EMBL" id="JBHLUD010000003">
    <property type="protein sequence ID" value="MFC0542285.1"/>
    <property type="molecule type" value="Genomic_DNA"/>
</dbReference>
<protein>
    <submittedName>
        <fullName evidence="3">Uncharacterized protein</fullName>
    </submittedName>
</protein>
<evidence type="ECO:0000313" key="3">
    <source>
        <dbReference type="EMBL" id="MFC0542285.1"/>
    </source>
</evidence>
<feature type="region of interest" description="Disordered" evidence="1">
    <location>
        <begin position="690"/>
        <end position="710"/>
    </location>
</feature>